<dbReference type="EMBL" id="VXIS01000069">
    <property type="protein sequence ID" value="KAA8908323.1"/>
    <property type="molecule type" value="Genomic_DNA"/>
</dbReference>
<dbReference type="AlphaFoldDB" id="A0A5J5EZJ6"/>
<accession>A0A5J5EZJ6</accession>
<dbReference type="Proteomes" id="UP000326924">
    <property type="component" value="Unassembled WGS sequence"/>
</dbReference>
<name>A0A5J5EZJ6_9PEZI</name>
<sequence>MVFGGIFFQLRGCAVGWSLGYSVSCFFLFFLFVFYAVSFLVWSGCGFLFSFFFFVFFL</sequence>
<evidence type="ECO:0000313" key="3">
    <source>
        <dbReference type="Proteomes" id="UP000326924"/>
    </source>
</evidence>
<feature type="transmembrane region" description="Helical" evidence="1">
    <location>
        <begin position="39"/>
        <end position="57"/>
    </location>
</feature>
<dbReference type="InParanoid" id="A0A5J5EZJ6"/>
<feature type="transmembrane region" description="Helical" evidence="1">
    <location>
        <begin position="12"/>
        <end position="33"/>
    </location>
</feature>
<keyword evidence="1" id="KW-0472">Membrane</keyword>
<gene>
    <name evidence="2" type="ORF">FN846DRAFT_945464</name>
</gene>
<keyword evidence="3" id="KW-1185">Reference proteome</keyword>
<proteinExistence type="predicted"/>
<protein>
    <submittedName>
        <fullName evidence="2">Uncharacterized protein</fullName>
    </submittedName>
</protein>
<keyword evidence="1" id="KW-1133">Transmembrane helix</keyword>
<feature type="non-terminal residue" evidence="2">
    <location>
        <position position="58"/>
    </location>
</feature>
<organism evidence="2 3">
    <name type="scientific">Sphaerosporella brunnea</name>
    <dbReference type="NCBI Taxonomy" id="1250544"/>
    <lineage>
        <taxon>Eukaryota</taxon>
        <taxon>Fungi</taxon>
        <taxon>Dikarya</taxon>
        <taxon>Ascomycota</taxon>
        <taxon>Pezizomycotina</taxon>
        <taxon>Pezizomycetes</taxon>
        <taxon>Pezizales</taxon>
        <taxon>Pyronemataceae</taxon>
        <taxon>Sphaerosporella</taxon>
    </lineage>
</organism>
<comment type="caution">
    <text evidence="2">The sequence shown here is derived from an EMBL/GenBank/DDBJ whole genome shotgun (WGS) entry which is preliminary data.</text>
</comment>
<evidence type="ECO:0000313" key="2">
    <source>
        <dbReference type="EMBL" id="KAA8908323.1"/>
    </source>
</evidence>
<evidence type="ECO:0000256" key="1">
    <source>
        <dbReference type="SAM" id="Phobius"/>
    </source>
</evidence>
<reference evidence="2 3" key="1">
    <citation type="submission" date="2019-09" db="EMBL/GenBank/DDBJ databases">
        <title>Draft genome of the ectomycorrhizal ascomycete Sphaerosporella brunnea.</title>
        <authorList>
            <consortium name="DOE Joint Genome Institute"/>
            <person name="Benucci G.M."/>
            <person name="Marozzi G."/>
            <person name="Antonielli L."/>
            <person name="Sanchez S."/>
            <person name="Marco P."/>
            <person name="Wang X."/>
            <person name="Falini L.B."/>
            <person name="Barry K."/>
            <person name="Haridas S."/>
            <person name="Lipzen A."/>
            <person name="Labutti K."/>
            <person name="Grigoriev I.V."/>
            <person name="Murat C."/>
            <person name="Martin F."/>
            <person name="Albertini E."/>
            <person name="Donnini D."/>
            <person name="Bonito G."/>
        </authorList>
    </citation>
    <scope>NUCLEOTIDE SEQUENCE [LARGE SCALE GENOMIC DNA]</scope>
    <source>
        <strain evidence="2 3">Sb_GMNB300</strain>
    </source>
</reference>
<keyword evidence="1" id="KW-0812">Transmembrane</keyword>